<keyword evidence="1" id="KW-0472">Membrane</keyword>
<feature type="transmembrane region" description="Helical" evidence="1">
    <location>
        <begin position="12"/>
        <end position="30"/>
    </location>
</feature>
<feature type="transmembrane region" description="Helical" evidence="1">
    <location>
        <begin position="167"/>
        <end position="193"/>
    </location>
</feature>
<feature type="transmembrane region" description="Helical" evidence="1">
    <location>
        <begin position="90"/>
        <end position="109"/>
    </location>
</feature>
<sequence>MINLWNPQSFSSIFSILLTAFLLGIIHGFTPDEHTWPITFSYSIGSYSTKGGFKTGLLFSLAFTLQRAFASELSYFALGKILTKPDVIPVVYIFVGIVMSYAGAYIIGIGKNFELFEGIEHAVMNLLNFLILKNSNEKPHLKNRNSFNNIKHGNQLTANKEHKPVPIYMVLIHGFIAGWGTGAFAIIVYTVLAPKMPNAYFGFLPGLLFGFGTMVTQIIVGMLIGRFMEVLNIPKKGIEYIAKRTSGLTLFWGGLTFVFVAILEFAFPKLIQIGIITPIKVHNLHSLGVGFFLVVFIISFIMVISFIKSLGYVKSHNSDFM</sequence>
<organism evidence="2 3">
    <name type="scientific">Candidatus Acidulodesulfobacterium ferriphilum</name>
    <dbReference type="NCBI Taxonomy" id="2597223"/>
    <lineage>
        <taxon>Bacteria</taxon>
        <taxon>Deltaproteobacteria</taxon>
        <taxon>Candidatus Acidulodesulfobacterales</taxon>
        <taxon>Candidatus Acidulodesulfobacterium</taxon>
    </lineage>
</organism>
<name>A0A519BAJ4_9DELT</name>
<dbReference type="EMBL" id="SGBD01000003">
    <property type="protein sequence ID" value="RZD14246.1"/>
    <property type="molecule type" value="Genomic_DNA"/>
</dbReference>
<evidence type="ECO:0000313" key="3">
    <source>
        <dbReference type="Proteomes" id="UP000320813"/>
    </source>
</evidence>
<evidence type="ECO:0000256" key="1">
    <source>
        <dbReference type="SAM" id="Phobius"/>
    </source>
</evidence>
<dbReference type="AlphaFoldDB" id="A0A519BAJ4"/>
<accession>A0A519BAJ4</accession>
<comment type="caution">
    <text evidence="2">The sequence shown here is derived from an EMBL/GenBank/DDBJ whole genome shotgun (WGS) entry which is preliminary data.</text>
</comment>
<keyword evidence="1" id="KW-0812">Transmembrane</keyword>
<evidence type="ECO:0008006" key="4">
    <source>
        <dbReference type="Google" id="ProtNLM"/>
    </source>
</evidence>
<feature type="transmembrane region" description="Helical" evidence="1">
    <location>
        <begin position="287"/>
        <end position="307"/>
    </location>
</feature>
<protein>
    <recommendedName>
        <fullName evidence="4">Urease accessory protein UreH-like transmembrane domain-containing protein</fullName>
    </recommendedName>
</protein>
<proteinExistence type="predicted"/>
<keyword evidence="1" id="KW-1133">Transmembrane helix</keyword>
<gene>
    <name evidence="2" type="ORF">EVJ47_06145</name>
</gene>
<reference evidence="2 3" key="1">
    <citation type="submission" date="2019-01" db="EMBL/GenBank/DDBJ databases">
        <title>Insights into ecological role of a new deltaproteobacterial order Candidatus Sinidesulfobacterales (Sva0485) by metagenomics and metatranscriptomics.</title>
        <authorList>
            <person name="Tan S."/>
            <person name="Liu J."/>
            <person name="Fang Y."/>
            <person name="Hedlund B.P."/>
            <person name="Lian Z.H."/>
            <person name="Huang L.Y."/>
            <person name="Li J.T."/>
            <person name="Huang L.N."/>
            <person name="Li W.J."/>
            <person name="Jiang H.C."/>
            <person name="Dong H.L."/>
            <person name="Shu W.S."/>
        </authorList>
    </citation>
    <scope>NUCLEOTIDE SEQUENCE [LARGE SCALE GENOMIC DNA]</scope>
    <source>
        <strain evidence="2">AP3</strain>
    </source>
</reference>
<feature type="transmembrane region" description="Helical" evidence="1">
    <location>
        <begin position="199"/>
        <end position="224"/>
    </location>
</feature>
<evidence type="ECO:0000313" key="2">
    <source>
        <dbReference type="EMBL" id="RZD14246.1"/>
    </source>
</evidence>
<feature type="transmembrane region" description="Helical" evidence="1">
    <location>
        <begin position="245"/>
        <end position="267"/>
    </location>
</feature>
<dbReference type="Proteomes" id="UP000320813">
    <property type="component" value="Unassembled WGS sequence"/>
</dbReference>